<dbReference type="RefSeq" id="WP_184102573.1">
    <property type="nucleotide sequence ID" value="NZ_JACHHN010000008.1"/>
</dbReference>
<dbReference type="Proteomes" id="UP000543030">
    <property type="component" value="Unassembled WGS sequence"/>
</dbReference>
<name>A0A840RH25_9NEIS</name>
<gene>
    <name evidence="1" type="ORF">HNQ50_003683</name>
</gene>
<accession>A0A840RH25</accession>
<protein>
    <submittedName>
        <fullName evidence="1">Uncharacterized protein YbcV (DUF1398 family)</fullName>
    </submittedName>
</protein>
<keyword evidence="2" id="KW-1185">Reference proteome</keyword>
<dbReference type="EMBL" id="JACHHN010000008">
    <property type="protein sequence ID" value="MBB5192929.1"/>
    <property type="molecule type" value="Genomic_DNA"/>
</dbReference>
<dbReference type="SUPFAM" id="SSF160419">
    <property type="entry name" value="YdfO-like"/>
    <property type="match status" value="1"/>
</dbReference>
<evidence type="ECO:0000313" key="1">
    <source>
        <dbReference type="EMBL" id="MBB5192929.1"/>
    </source>
</evidence>
<reference evidence="1 2" key="1">
    <citation type="submission" date="2020-08" db="EMBL/GenBank/DDBJ databases">
        <title>Genomic Encyclopedia of Type Strains, Phase IV (KMG-IV): sequencing the most valuable type-strain genomes for metagenomic binning, comparative biology and taxonomic classification.</title>
        <authorList>
            <person name="Goeker M."/>
        </authorList>
    </citation>
    <scope>NUCLEOTIDE SEQUENCE [LARGE SCALE GENOMIC DNA]</scope>
    <source>
        <strain evidence="1 2">DSM 18233</strain>
    </source>
</reference>
<comment type="caution">
    <text evidence="1">The sequence shown here is derived from an EMBL/GenBank/DDBJ whole genome shotgun (WGS) entry which is preliminary data.</text>
</comment>
<sequence length="133" mass="14479">MDGAVRQVIEQSNHNAFTGQSGFGAEVGSLMLVGVESYFVDYRLRTVTYYMPDDETCTLTMVVPAQPISRLFDQPALIAAIRSARSGAVKYPEFVARSMAAGCVGYLVWLVGQHVSYLGRKGVAYVDPFLGSD</sequence>
<organism evidence="1 2">
    <name type="scientific">Silvimonas terrae</name>
    <dbReference type="NCBI Taxonomy" id="300266"/>
    <lineage>
        <taxon>Bacteria</taxon>
        <taxon>Pseudomonadati</taxon>
        <taxon>Pseudomonadota</taxon>
        <taxon>Betaproteobacteria</taxon>
        <taxon>Neisseriales</taxon>
        <taxon>Chitinibacteraceae</taxon>
        <taxon>Silvimonas</taxon>
    </lineage>
</organism>
<dbReference type="AlphaFoldDB" id="A0A840RH25"/>
<evidence type="ECO:0000313" key="2">
    <source>
        <dbReference type="Proteomes" id="UP000543030"/>
    </source>
</evidence>
<proteinExistence type="predicted"/>
<dbReference type="InterPro" id="IPR036696">
    <property type="entry name" value="YdfO-like_sf"/>
</dbReference>